<dbReference type="InterPro" id="IPR038718">
    <property type="entry name" value="SNF2-like_sf"/>
</dbReference>
<dbReference type="Gene3D" id="3.40.50.10810">
    <property type="entry name" value="Tandem AAA-ATPase domain"/>
    <property type="match status" value="1"/>
</dbReference>
<reference evidence="3" key="1">
    <citation type="journal article" date="2020" name="Nature">
        <title>Giant virus diversity and host interactions through global metagenomics.</title>
        <authorList>
            <person name="Schulz F."/>
            <person name="Roux S."/>
            <person name="Paez-Espino D."/>
            <person name="Jungbluth S."/>
            <person name="Walsh D.A."/>
            <person name="Denef V.J."/>
            <person name="McMahon K.D."/>
            <person name="Konstantinidis K.T."/>
            <person name="Eloe-Fadrosh E.A."/>
            <person name="Kyrpides N.C."/>
            <person name="Woyke T."/>
        </authorList>
    </citation>
    <scope>NUCLEOTIDE SEQUENCE</scope>
    <source>
        <strain evidence="3">GVMAG-M-3300009163-63</strain>
    </source>
</reference>
<evidence type="ECO:0000313" key="3">
    <source>
        <dbReference type="EMBL" id="QHT34394.1"/>
    </source>
</evidence>
<feature type="domain" description="Helicase ATP-binding" evidence="2">
    <location>
        <begin position="499"/>
        <end position="564"/>
    </location>
</feature>
<feature type="region of interest" description="Disordered" evidence="1">
    <location>
        <begin position="412"/>
        <end position="488"/>
    </location>
</feature>
<dbReference type="SMART" id="SM00490">
    <property type="entry name" value="HELICc"/>
    <property type="match status" value="1"/>
</dbReference>
<feature type="region of interest" description="Disordered" evidence="1">
    <location>
        <begin position="696"/>
        <end position="715"/>
    </location>
</feature>
<dbReference type="Pfam" id="PF00271">
    <property type="entry name" value="Helicase_C"/>
    <property type="match status" value="1"/>
</dbReference>
<feature type="region of interest" description="Disordered" evidence="1">
    <location>
        <begin position="74"/>
        <end position="93"/>
    </location>
</feature>
<accession>A0A6C0EYZ6</accession>
<dbReference type="Gene3D" id="3.40.50.300">
    <property type="entry name" value="P-loop containing nucleotide triphosphate hydrolases"/>
    <property type="match status" value="1"/>
</dbReference>
<organism evidence="3">
    <name type="scientific">viral metagenome</name>
    <dbReference type="NCBI Taxonomy" id="1070528"/>
    <lineage>
        <taxon>unclassified sequences</taxon>
        <taxon>metagenomes</taxon>
        <taxon>organismal metagenomes</taxon>
    </lineage>
</organism>
<dbReference type="EMBL" id="MN738999">
    <property type="protein sequence ID" value="QHT34394.1"/>
    <property type="molecule type" value="Genomic_DNA"/>
</dbReference>
<feature type="compositionally biased region" description="Basic and acidic residues" evidence="1">
    <location>
        <begin position="412"/>
        <end position="421"/>
    </location>
</feature>
<feature type="compositionally biased region" description="Gly residues" evidence="1">
    <location>
        <begin position="698"/>
        <end position="707"/>
    </location>
</feature>
<feature type="compositionally biased region" description="Acidic residues" evidence="1">
    <location>
        <begin position="422"/>
        <end position="487"/>
    </location>
</feature>
<dbReference type="InterPro" id="IPR014001">
    <property type="entry name" value="Helicase_ATP-bd"/>
</dbReference>
<dbReference type="InterPro" id="IPR027417">
    <property type="entry name" value="P-loop_NTPase"/>
</dbReference>
<evidence type="ECO:0000259" key="2">
    <source>
        <dbReference type="PROSITE" id="PS51192"/>
    </source>
</evidence>
<sequence length="1520" mass="173451">MESELSQKQDETQIQQIQQQEVMRREGAFCKYNEATERCVYNPDANAVANDDECYKTEKNRCASKKKMRKIKIKPKKAKELQQQEEEAQEAQQSPVAAAAAATAEEAFCKYNEATERCVYNPDANAVANDDECYKTEKNRCASKNKMRKIKIKPKKVKENTVEEIITDKIEEVLPVKKKIKIVPNENKGNKKINNDFLYPDLNDENFNIKISEKKEFYDTMNTEKIYRNKELIKHADKMCNATYELQQHQYFVKNFMSFQTPYNSLLLYHGLGSGKTCSAIGISENMRDYLNQMGIKQEIVVISSINVKNNFKKELFDVSKLHRNESGKWTISGCTGNKYLKEINLQLFDIDNEVGNALEEEKIKLKIKKQIDKIIKKSYLFFGYQKFSSIIRMLISGEGIIQKSKLVEKGVEGEKGKGKGEEEEEGEGEGEGEDEEEDEEEVEEEVEEEGEGEEEEDEESEGEESEGEEGEGEESEGEGEEGEEEELKMKISREGIKRLRKYFNNRLIIIDEVHNLKSNNKDAAYLINLVKYAENLRLLFLSATPMFNDPKEIVWLLNLMRINDRRPRIHSSDLFDSDNNLLIVEGKQVGRELLKEASIGYVSYVRGENPYTFPYRIFPSQFSKSNALKQQEIYDGETRTRGSISYPKVTFNGKTTVPGLEHVDVYVTDVGKHQNDVYERKLGRMEEHEVRRRNVGEVGGGRGGGKGDGEGGEGGDMEDYIAIGDISDNSALSGYTINDLISFRQILNMTYPYKNDDEEDLEYTYGERGLLNVMRKEKGQYAYKNSKHRIFSPEHVGEYSSKIKSICNNIVSSYNKKSPSKSSFCEGIVLIYTYFIESGVIPMALALEELGFTRYKNENTSSKSLFSSASSVKSNGLKYALITGKQSISPNNDVEINALRSDKNFDGSKCKVVIISKSGSEGVDLKNIRQIHVMDPWYNMSAVEQIIGRGVRTCSHKKLPFNQRNVQIFLHASILGTGKESADLAMYRFSETKAVKMGVVSRVLKESSVDCILNINQGNFTEQNIDTEIELTLSTGGNIVYRIGDKPFTSTCDYMKSCQYACTPGAKIKEQDVTMGTFNETFILMNVENIIRIVKSAFKERHFYTKEDLTHFINRIKIYSELQINFALTQMINDKNEYISDYYGKYGNLINIGDYYLFQPVELNDKTISVFERSTPIPFKRDKINVKVLEKVGLSERRGEKEKEENPSGKYENIKNIISSISYAYNLAINTSLSKKIKNDIADAQDPALTLISGAIPMISRDRIWYIYCNEMINVIERVIDLNEIYSYIFIHVMDRLTFSEMNLLIINLNKIEQISKKIKGEASLKTKIAYEEAKYAADVYAPTCAKNILKYFSQFVTTIPGDSGAYLFVPLKDGSASVASASKGVSIYYKKNQLDEWSVFNQSELTSEERNGLTSKFKIDKTSFAQFMGFAQSVKDGVAFKIKENQNRGSVCSASPTKKRTLQDILQQYNFKQAVEVPQNLTQITYCILQEIILHYYNDIKLNDKRWNLNMVEALYSV</sequence>
<name>A0A6C0EYZ6_9ZZZZ</name>
<dbReference type="SMART" id="SM00487">
    <property type="entry name" value="DEXDc"/>
    <property type="match status" value="1"/>
</dbReference>
<dbReference type="PROSITE" id="PS51192">
    <property type="entry name" value="HELICASE_ATP_BIND_1"/>
    <property type="match status" value="1"/>
</dbReference>
<dbReference type="InterPro" id="IPR001650">
    <property type="entry name" value="Helicase_C-like"/>
</dbReference>
<dbReference type="SUPFAM" id="SSF52540">
    <property type="entry name" value="P-loop containing nucleoside triphosphate hydrolases"/>
    <property type="match status" value="2"/>
</dbReference>
<protein>
    <recommendedName>
        <fullName evidence="2">Helicase ATP-binding domain-containing protein</fullName>
    </recommendedName>
</protein>
<evidence type="ECO:0000256" key="1">
    <source>
        <dbReference type="SAM" id="MobiDB-lite"/>
    </source>
</evidence>
<proteinExistence type="predicted"/>